<dbReference type="Gene3D" id="3.60.110.10">
    <property type="entry name" value="Carbon-nitrogen hydrolase"/>
    <property type="match status" value="1"/>
</dbReference>
<evidence type="ECO:0000313" key="3">
    <source>
        <dbReference type="EMBL" id="TDQ52803.1"/>
    </source>
</evidence>
<name>A0A4R6V2F6_9PSEU</name>
<evidence type="ECO:0000313" key="4">
    <source>
        <dbReference type="Proteomes" id="UP000295705"/>
    </source>
</evidence>
<gene>
    <name evidence="3" type="ORF">EV188_107180</name>
</gene>
<evidence type="ECO:0000256" key="1">
    <source>
        <dbReference type="ARBA" id="ARBA00022801"/>
    </source>
</evidence>
<dbReference type="AlphaFoldDB" id="A0A4R6V2F6"/>
<dbReference type="PANTHER" id="PTHR43674">
    <property type="entry name" value="NITRILASE C965.09-RELATED"/>
    <property type="match status" value="1"/>
</dbReference>
<dbReference type="EMBL" id="SNYO01000007">
    <property type="protein sequence ID" value="TDQ52803.1"/>
    <property type="molecule type" value="Genomic_DNA"/>
</dbReference>
<dbReference type="GO" id="GO:0016811">
    <property type="term" value="F:hydrolase activity, acting on carbon-nitrogen (but not peptide) bonds, in linear amides"/>
    <property type="evidence" value="ECO:0007669"/>
    <property type="project" value="UniProtKB-ARBA"/>
</dbReference>
<keyword evidence="4" id="KW-1185">Reference proteome</keyword>
<accession>A0A4R6V2F6</accession>
<reference evidence="3 4" key="1">
    <citation type="submission" date="2019-03" db="EMBL/GenBank/DDBJ databases">
        <title>Genomic Encyclopedia of Type Strains, Phase IV (KMG-IV): sequencing the most valuable type-strain genomes for metagenomic binning, comparative biology and taxonomic classification.</title>
        <authorList>
            <person name="Goeker M."/>
        </authorList>
    </citation>
    <scope>NUCLEOTIDE SEQUENCE [LARGE SCALE GENOMIC DNA]</scope>
    <source>
        <strain evidence="3 4">DSM 45775</strain>
    </source>
</reference>
<dbReference type="InterPro" id="IPR003010">
    <property type="entry name" value="C-N_Hydrolase"/>
</dbReference>
<dbReference type="SUPFAM" id="SSF56317">
    <property type="entry name" value="Carbon-nitrogen hydrolase"/>
    <property type="match status" value="1"/>
</dbReference>
<dbReference type="InterPro" id="IPR050345">
    <property type="entry name" value="Aliph_Amidase/BUP"/>
</dbReference>
<evidence type="ECO:0000259" key="2">
    <source>
        <dbReference type="PROSITE" id="PS50263"/>
    </source>
</evidence>
<protein>
    <submittedName>
        <fullName evidence="3">Carbon-nitrogen hydrolase</fullName>
    </submittedName>
</protein>
<organism evidence="3 4">
    <name type="scientific">Actinomycetospora succinea</name>
    <dbReference type="NCBI Taxonomy" id="663603"/>
    <lineage>
        <taxon>Bacteria</taxon>
        <taxon>Bacillati</taxon>
        <taxon>Actinomycetota</taxon>
        <taxon>Actinomycetes</taxon>
        <taxon>Pseudonocardiales</taxon>
        <taxon>Pseudonocardiaceae</taxon>
        <taxon>Actinomycetospora</taxon>
    </lineage>
</organism>
<dbReference type="Pfam" id="PF00795">
    <property type="entry name" value="CN_hydrolase"/>
    <property type="match status" value="1"/>
</dbReference>
<comment type="caution">
    <text evidence="3">The sequence shown here is derived from an EMBL/GenBank/DDBJ whole genome shotgun (WGS) entry which is preliminary data.</text>
</comment>
<dbReference type="PANTHER" id="PTHR43674:SF2">
    <property type="entry name" value="BETA-UREIDOPROPIONASE"/>
    <property type="match status" value="1"/>
</dbReference>
<dbReference type="Proteomes" id="UP000295705">
    <property type="component" value="Unassembled WGS sequence"/>
</dbReference>
<dbReference type="InterPro" id="IPR036526">
    <property type="entry name" value="C-N_Hydrolase_sf"/>
</dbReference>
<sequence>MTTPTPPPVSPVRAAAVQTDPRVGLENKDANLAETLARIAEAAAEGARLIVLPELASTGYAFETRDEAYAHAEPVPDGPTCRAWIDAARDHDVYLVAGLAEADGPVALHDTAVLIGPDGFIGRYRKTTSGTARS</sequence>
<feature type="domain" description="CN hydrolase" evidence="2">
    <location>
        <begin position="12"/>
        <end position="134"/>
    </location>
</feature>
<proteinExistence type="predicted"/>
<keyword evidence="1 3" id="KW-0378">Hydrolase</keyword>
<dbReference type="PROSITE" id="PS50263">
    <property type="entry name" value="CN_HYDROLASE"/>
    <property type="match status" value="1"/>
</dbReference>